<evidence type="ECO:0000256" key="2">
    <source>
        <dbReference type="ARBA" id="ARBA00047762"/>
    </source>
</evidence>
<dbReference type="GO" id="GO:0005634">
    <property type="term" value="C:nucleus"/>
    <property type="evidence" value="ECO:0007669"/>
    <property type="project" value="TreeGrafter"/>
</dbReference>
<comment type="similarity">
    <text evidence="1">Belongs to the JMJD6 family.</text>
</comment>
<evidence type="ECO:0000313" key="5">
    <source>
        <dbReference type="Proteomes" id="UP000095287"/>
    </source>
</evidence>
<evidence type="ECO:0000256" key="3">
    <source>
        <dbReference type="ARBA" id="ARBA00082904"/>
    </source>
</evidence>
<feature type="domain" description="JmjC" evidence="4">
    <location>
        <begin position="105"/>
        <end position="255"/>
    </location>
</feature>
<proteinExistence type="inferred from homology"/>
<dbReference type="Gene3D" id="2.60.120.650">
    <property type="entry name" value="Cupin"/>
    <property type="match status" value="1"/>
</dbReference>
<reference evidence="6" key="1">
    <citation type="submission" date="2016-11" db="UniProtKB">
        <authorList>
            <consortium name="WormBaseParasite"/>
        </authorList>
    </citation>
    <scope>IDENTIFICATION</scope>
</reference>
<comment type="catalytic activity">
    <reaction evidence="2">
        <text>L-lysyl-[protein] + 2-oxoglutarate + O2 = 4-hydroxy-L-lysyl-[protein] + succinate + CO2</text>
        <dbReference type="Rhea" id="RHEA:57156"/>
        <dbReference type="Rhea" id="RHEA-COMP:9752"/>
        <dbReference type="Rhea" id="RHEA-COMP:15084"/>
        <dbReference type="ChEBI" id="CHEBI:15379"/>
        <dbReference type="ChEBI" id="CHEBI:16526"/>
        <dbReference type="ChEBI" id="CHEBI:16810"/>
        <dbReference type="ChEBI" id="CHEBI:29969"/>
        <dbReference type="ChEBI" id="CHEBI:30031"/>
        <dbReference type="ChEBI" id="CHEBI:141495"/>
    </reaction>
</comment>
<sequence>MSPVFRRTGVGQDSWIDLFVDAMLANKPVILNSEFTEDWESRSEWVSDCKKPSLDSLSQRFGDLQVPVVEEADQCNYIEMPLCEFAEYFANKSRHRLLYAKDWHFQRDSGCIPYRLPLFLQSDWFNNEKRSFVGDYRFVYIGVRETWTRFHCDVMNSYSWSANICGRKLWYFVPPGGEEHFRIGKDAYASDIREHRDKWQEAGVIELIQEEAEIVFVPSSWFHQVHNLEDTISINHNFINASNVDLAVDSIRKRIHEIVAEIEDSRDLFTAKEFSDQVQLILKADSKIDLRTFAELLDYLISDRSARAKYCWVCPQHPHSIFECKKNPKCLKRAKELWKENCSCGSMFADPMCPSCLDWIGAYELSCCIEARGMIETYKMRLSSTFMKLLSSRAVAGNSCFYLLSAVILLDLVSRNLQTRAFSQGKPFDWEAARAHFSRFPGGAVTLTTDDNKGLATIELNHPGKKNALSGKMMVDLDDCVRKLESWDGAVVVLSGANGDFCTGGDLEFVKKTATPQDGFTMCTFMGSILIRLRRLPAITIAKGDGYILGGGSELFSSCDIRTMNASAKVGFVQGRLGVTPGWGGTARMVEMLGRSKAIELLATASVLDADTARNISLTSFVYDTDEQFLKYVSSFLRNRRDVVKVSKHVVDGILSGTSLEECLEIEREDFIKVWGGEAHLNALTSKPKHK</sequence>
<dbReference type="InterPro" id="IPR029045">
    <property type="entry name" value="ClpP/crotonase-like_dom_sf"/>
</dbReference>
<dbReference type="GO" id="GO:0005737">
    <property type="term" value="C:cytoplasm"/>
    <property type="evidence" value="ECO:0007669"/>
    <property type="project" value="TreeGrafter"/>
</dbReference>
<dbReference type="SMART" id="SM00558">
    <property type="entry name" value="JmjC"/>
    <property type="match status" value="1"/>
</dbReference>
<dbReference type="AlphaFoldDB" id="A0A1I7ZEE9"/>
<organism evidence="5 6">
    <name type="scientific">Steinernema glaseri</name>
    <dbReference type="NCBI Taxonomy" id="37863"/>
    <lineage>
        <taxon>Eukaryota</taxon>
        <taxon>Metazoa</taxon>
        <taxon>Ecdysozoa</taxon>
        <taxon>Nematoda</taxon>
        <taxon>Chromadorea</taxon>
        <taxon>Rhabditida</taxon>
        <taxon>Tylenchina</taxon>
        <taxon>Panagrolaimomorpha</taxon>
        <taxon>Strongyloidoidea</taxon>
        <taxon>Steinernematidae</taxon>
        <taxon>Steinernema</taxon>
    </lineage>
</organism>
<protein>
    <recommendedName>
        <fullName evidence="3">Jumonji domain-containing protein 4</fullName>
    </recommendedName>
</protein>
<dbReference type="Pfam" id="PF02373">
    <property type="entry name" value="JmjC"/>
    <property type="match status" value="1"/>
</dbReference>
<dbReference type="Pfam" id="PF00378">
    <property type="entry name" value="ECH_1"/>
    <property type="match status" value="1"/>
</dbReference>
<keyword evidence="5" id="KW-1185">Reference proteome</keyword>
<dbReference type="InterPro" id="IPR003347">
    <property type="entry name" value="JmjC_dom"/>
</dbReference>
<dbReference type="InterPro" id="IPR050910">
    <property type="entry name" value="JMJD6_ArgDemeth/LysHydrox"/>
</dbReference>
<name>A0A1I7ZEE9_9BILA</name>
<evidence type="ECO:0000313" key="6">
    <source>
        <dbReference type="WBParaSite" id="L893_g25620.t1"/>
    </source>
</evidence>
<dbReference type="GO" id="GO:0043565">
    <property type="term" value="F:sequence-specific DNA binding"/>
    <property type="evidence" value="ECO:0007669"/>
    <property type="project" value="TreeGrafter"/>
</dbReference>
<dbReference type="WBParaSite" id="L893_g25620.t1">
    <property type="protein sequence ID" value="L893_g25620.t1"/>
    <property type="gene ID" value="L893_g25620"/>
</dbReference>
<dbReference type="PANTHER" id="PTHR12480">
    <property type="entry name" value="ARGININE DEMETHYLASE AND LYSYL-HYDROXYLASE JMJD"/>
    <property type="match status" value="1"/>
</dbReference>
<dbReference type="PROSITE" id="PS51184">
    <property type="entry name" value="JMJC"/>
    <property type="match status" value="1"/>
</dbReference>
<dbReference type="PANTHER" id="PTHR12480:SF6">
    <property type="entry name" value="2-OXOGLUTARATE AND IRON-DEPENDENT OXYGENASE JMJD4"/>
    <property type="match status" value="1"/>
</dbReference>
<evidence type="ECO:0000259" key="4">
    <source>
        <dbReference type="PROSITE" id="PS51184"/>
    </source>
</evidence>
<dbReference type="SUPFAM" id="SSF52096">
    <property type="entry name" value="ClpP/crotonase"/>
    <property type="match status" value="1"/>
</dbReference>
<accession>A0A1I7ZEE9</accession>
<evidence type="ECO:0000256" key="1">
    <source>
        <dbReference type="ARBA" id="ARBA00038068"/>
    </source>
</evidence>
<dbReference type="InterPro" id="IPR001753">
    <property type="entry name" value="Enoyl-CoA_hydra/iso"/>
</dbReference>
<dbReference type="GO" id="GO:0016706">
    <property type="term" value="F:2-oxoglutarate-dependent dioxygenase activity"/>
    <property type="evidence" value="ECO:0007669"/>
    <property type="project" value="TreeGrafter"/>
</dbReference>
<dbReference type="CDD" id="cd06558">
    <property type="entry name" value="crotonase-like"/>
    <property type="match status" value="1"/>
</dbReference>
<dbReference type="Gene3D" id="3.90.226.10">
    <property type="entry name" value="2-enoyl-CoA Hydratase, Chain A, domain 1"/>
    <property type="match status" value="1"/>
</dbReference>
<dbReference type="GO" id="GO:0045905">
    <property type="term" value="P:positive regulation of translational termination"/>
    <property type="evidence" value="ECO:0007669"/>
    <property type="project" value="TreeGrafter"/>
</dbReference>
<dbReference type="Proteomes" id="UP000095287">
    <property type="component" value="Unplaced"/>
</dbReference>
<dbReference type="SUPFAM" id="SSF51197">
    <property type="entry name" value="Clavaminate synthase-like"/>
    <property type="match status" value="1"/>
</dbReference>